<dbReference type="VEuPathDB" id="FungiDB:PHYBLDRAFT_160978"/>
<dbReference type="OrthoDB" id="5592268at2759"/>
<dbReference type="InParanoid" id="A0A167QV50"/>
<evidence type="ECO:0000313" key="1">
    <source>
        <dbReference type="EMBL" id="OAD80329.1"/>
    </source>
</evidence>
<evidence type="ECO:0000313" key="2">
    <source>
        <dbReference type="Proteomes" id="UP000077315"/>
    </source>
</evidence>
<dbReference type="GeneID" id="28995233"/>
<gene>
    <name evidence="1" type="ORF">PHYBLDRAFT_160978</name>
</gene>
<reference evidence="2" key="1">
    <citation type="submission" date="2015-06" db="EMBL/GenBank/DDBJ databases">
        <title>Expansion of signal transduction pathways in fungi by whole-genome duplication.</title>
        <authorList>
            <consortium name="DOE Joint Genome Institute"/>
            <person name="Corrochano L.M."/>
            <person name="Kuo A."/>
            <person name="Marcet-Houben M."/>
            <person name="Polaino S."/>
            <person name="Salamov A."/>
            <person name="Villalobos J.M."/>
            <person name="Alvarez M.I."/>
            <person name="Avalos J."/>
            <person name="Benito E.P."/>
            <person name="Benoit I."/>
            <person name="Burger G."/>
            <person name="Camino L.P."/>
            <person name="Canovas D."/>
            <person name="Cerda-Olmedo E."/>
            <person name="Cheng J.-F."/>
            <person name="Dominguez A."/>
            <person name="Elias M."/>
            <person name="Eslava A.P."/>
            <person name="Glaser F."/>
            <person name="Grimwood J."/>
            <person name="Gutierrez G."/>
            <person name="Heitman J."/>
            <person name="Henrissat B."/>
            <person name="Iturriaga E.A."/>
            <person name="Lang B.F."/>
            <person name="Lavin J.L."/>
            <person name="Lee S."/>
            <person name="Li W."/>
            <person name="Lindquist E."/>
            <person name="Lopez-Garcia S."/>
            <person name="Luque E.M."/>
            <person name="Marcos A.T."/>
            <person name="Martin J."/>
            <person name="McCluskey K."/>
            <person name="Medina H.R."/>
            <person name="Miralles-Duran A."/>
            <person name="Miyazaki A."/>
            <person name="Munoz-Torres E."/>
            <person name="Oguiza J.A."/>
            <person name="Ohm R."/>
            <person name="Olmedo M."/>
            <person name="Orejas M."/>
            <person name="Ortiz-Castellanos L."/>
            <person name="Pisabarro A.G."/>
            <person name="Rodriguez-Romero J."/>
            <person name="Ruiz-Herrera J."/>
            <person name="Ruiz-Vazquez R."/>
            <person name="Sanz C."/>
            <person name="Schackwitz W."/>
            <person name="Schmutz J."/>
            <person name="Shahriari M."/>
            <person name="Shelest E."/>
            <person name="Silva-Franco F."/>
            <person name="Soanes D."/>
            <person name="Syed K."/>
            <person name="Tagua V.G."/>
            <person name="Talbot N.J."/>
            <person name="Thon M."/>
            <person name="De vries R.P."/>
            <person name="Wiebenga A."/>
            <person name="Yadav J.S."/>
            <person name="Braun E.L."/>
            <person name="Baker S."/>
            <person name="Garre V."/>
            <person name="Horwitz B."/>
            <person name="Torres-Martinez S."/>
            <person name="Idnurm A."/>
            <person name="Herrera-Estrella A."/>
            <person name="Gabaldon T."/>
            <person name="Grigoriev I.V."/>
        </authorList>
    </citation>
    <scope>NUCLEOTIDE SEQUENCE [LARGE SCALE GENOMIC DNA]</scope>
    <source>
        <strain evidence="2">NRRL 1555(-)</strain>
    </source>
</reference>
<dbReference type="STRING" id="763407.A0A167QV50"/>
<proteinExistence type="predicted"/>
<dbReference type="AlphaFoldDB" id="A0A167QV50"/>
<keyword evidence="2" id="KW-1185">Reference proteome</keyword>
<accession>A0A167QV50</accession>
<dbReference type="RefSeq" id="XP_018298369.1">
    <property type="nucleotide sequence ID" value="XM_018434327.1"/>
</dbReference>
<protein>
    <submittedName>
        <fullName evidence="1">Uncharacterized protein</fullName>
    </submittedName>
</protein>
<organism evidence="1 2">
    <name type="scientific">Phycomyces blakesleeanus (strain ATCC 8743b / DSM 1359 / FGSC 10004 / NBRC 33097 / NRRL 1555)</name>
    <dbReference type="NCBI Taxonomy" id="763407"/>
    <lineage>
        <taxon>Eukaryota</taxon>
        <taxon>Fungi</taxon>
        <taxon>Fungi incertae sedis</taxon>
        <taxon>Mucoromycota</taxon>
        <taxon>Mucoromycotina</taxon>
        <taxon>Mucoromycetes</taxon>
        <taxon>Mucorales</taxon>
        <taxon>Phycomycetaceae</taxon>
        <taxon>Phycomyces</taxon>
    </lineage>
</organism>
<name>A0A167QV50_PHYB8</name>
<dbReference type="Proteomes" id="UP000077315">
    <property type="component" value="Unassembled WGS sequence"/>
</dbReference>
<sequence>MYPARIEPDSLHQQTVTVTSDHKLSKSGFAVIIGQIFAEQASKFEVHGHKLFHKNLVSPIVQKLLHEGIVKEVIKRVHKEGHYGVNNIYSQLCLQYTGPCLFETDFVQGNPVEEIACHTKVIQHMIDELRPEARNCANEKKQKYKAQYDLQVFPRRRFSPGKQVLMRNQKPPHKFLDRWLGPMTVTHVNNNGTYHLTGPNYCCLQGAVNGDFLIPFNNHKLMVPDVQVKHVDH</sequence>
<dbReference type="EMBL" id="KV440971">
    <property type="protein sequence ID" value="OAD80329.1"/>
    <property type="molecule type" value="Genomic_DNA"/>
</dbReference>